<dbReference type="PATRIC" id="fig|84022.5.peg.2085"/>
<dbReference type="Pfam" id="PF12704">
    <property type="entry name" value="MacB_PCD"/>
    <property type="match status" value="1"/>
</dbReference>
<evidence type="ECO:0000256" key="3">
    <source>
        <dbReference type="ARBA" id="ARBA00022692"/>
    </source>
</evidence>
<accession>A0A0D8I782</accession>
<dbReference type="AlphaFoldDB" id="A0A0D8I782"/>
<name>A0A0D8I782_9CLOT</name>
<evidence type="ECO:0000256" key="5">
    <source>
        <dbReference type="ARBA" id="ARBA00023136"/>
    </source>
</evidence>
<dbReference type="GO" id="GO:0022857">
    <property type="term" value="F:transmembrane transporter activity"/>
    <property type="evidence" value="ECO:0007669"/>
    <property type="project" value="TreeGrafter"/>
</dbReference>
<organism evidence="9 10">
    <name type="scientific">Clostridium aceticum</name>
    <dbReference type="NCBI Taxonomy" id="84022"/>
    <lineage>
        <taxon>Bacteria</taxon>
        <taxon>Bacillati</taxon>
        <taxon>Bacillota</taxon>
        <taxon>Clostridia</taxon>
        <taxon>Eubacteriales</taxon>
        <taxon>Clostridiaceae</taxon>
        <taxon>Clostridium</taxon>
    </lineage>
</organism>
<feature type="domain" description="MacB-like periplasmic core" evidence="8">
    <location>
        <begin position="21"/>
        <end position="244"/>
    </location>
</feature>
<keyword evidence="4" id="KW-1133">Transmembrane helix</keyword>
<evidence type="ECO:0000256" key="4">
    <source>
        <dbReference type="ARBA" id="ARBA00022989"/>
    </source>
</evidence>
<evidence type="ECO:0000313" key="9">
    <source>
        <dbReference type="EMBL" id="AKL93852.1"/>
    </source>
</evidence>
<dbReference type="STRING" id="84022.CACET_c03360"/>
<evidence type="ECO:0000313" key="10">
    <source>
        <dbReference type="Proteomes" id="UP000035704"/>
    </source>
</evidence>
<dbReference type="OrthoDB" id="9770036at2"/>
<evidence type="ECO:0000259" key="8">
    <source>
        <dbReference type="Pfam" id="PF12704"/>
    </source>
</evidence>
<comment type="subcellular location">
    <subcellularLocation>
        <location evidence="1">Cell membrane</location>
        <topology evidence="1">Multi-pass membrane protein</topology>
    </subcellularLocation>
</comment>
<gene>
    <name evidence="9" type="ORF">CACET_c03360</name>
</gene>
<dbReference type="InterPro" id="IPR050250">
    <property type="entry name" value="Macrolide_Exporter_MacB"/>
</dbReference>
<dbReference type="Pfam" id="PF02687">
    <property type="entry name" value="FtsX"/>
    <property type="match status" value="1"/>
</dbReference>
<evidence type="ECO:0000259" key="7">
    <source>
        <dbReference type="Pfam" id="PF02687"/>
    </source>
</evidence>
<dbReference type="EMBL" id="CP009687">
    <property type="protein sequence ID" value="AKL93852.1"/>
    <property type="molecule type" value="Genomic_DNA"/>
</dbReference>
<dbReference type="InterPro" id="IPR025857">
    <property type="entry name" value="MacB_PCD"/>
</dbReference>
<dbReference type="RefSeq" id="WP_044826166.1">
    <property type="nucleotide sequence ID" value="NZ_CP009687.1"/>
</dbReference>
<sequence>MNLLENIGLAFSTIWANKMRSFLTMLGIIIGIAAVIAILAIGNGGRYQIQKSMEQFGTNRLMIYMNWDNQREMRLRDYLNDRDIEAISSINGIEAITPLYEDWSSIRVQNQHMDVVLIGANADSQVITNVEMIKGRFITDRDVDNYSNSIVISEKEARELFGKMDVLGETVTLNSYRGPVDFHVVGITKYEENFFSGTMNDGRAQVYVPITTIMRIYNQTVYYGVNLKITNREDMDRIGQQVVRLLERVHNNQDMYTVFNLEQMMQTITGVINTITTVLSFIAGIALLVGGIGIMNIMLVSVSERIREIGIKKAIGAKRRTILLQFLTESSIISLIGGIIGICLGFVLGAGASFLLNMPPLISAKEVMLASLLAMAIGMVFGVYPANRAAKMDPIEALRYE</sequence>
<dbReference type="PANTHER" id="PTHR30572">
    <property type="entry name" value="MEMBRANE COMPONENT OF TRANSPORTER-RELATED"/>
    <property type="match status" value="1"/>
</dbReference>
<dbReference type="GO" id="GO:0005886">
    <property type="term" value="C:plasma membrane"/>
    <property type="evidence" value="ECO:0007669"/>
    <property type="project" value="UniProtKB-SubCell"/>
</dbReference>
<proteinExistence type="inferred from homology"/>
<protein>
    <submittedName>
        <fullName evidence="9">ABC-type antimicrobial peptide transport system, permease component</fullName>
    </submittedName>
</protein>
<keyword evidence="3" id="KW-0812">Transmembrane</keyword>
<evidence type="ECO:0000256" key="2">
    <source>
        <dbReference type="ARBA" id="ARBA00022475"/>
    </source>
</evidence>
<keyword evidence="10" id="KW-1185">Reference proteome</keyword>
<feature type="domain" description="ABC3 transporter permease C-terminal" evidence="7">
    <location>
        <begin position="281"/>
        <end position="394"/>
    </location>
</feature>
<keyword evidence="2" id="KW-1003">Cell membrane</keyword>
<evidence type="ECO:0000256" key="1">
    <source>
        <dbReference type="ARBA" id="ARBA00004651"/>
    </source>
</evidence>
<comment type="similarity">
    <text evidence="6">Belongs to the ABC-4 integral membrane protein family.</text>
</comment>
<dbReference type="InterPro" id="IPR003838">
    <property type="entry name" value="ABC3_permease_C"/>
</dbReference>
<reference evidence="9 10" key="1">
    <citation type="submission" date="2014-10" db="EMBL/GenBank/DDBJ databases">
        <title>Genome sequence of Clostridium aceticum DSM 1496.</title>
        <authorList>
            <person name="Poehlein A."/>
            <person name="Schiel-Bengelsdorf B."/>
            <person name="Gottschalk G."/>
            <person name="Duerre P."/>
            <person name="Daniel R."/>
        </authorList>
    </citation>
    <scope>NUCLEOTIDE SEQUENCE [LARGE SCALE GENOMIC DNA]</scope>
    <source>
        <strain evidence="9 10">DSM 1496</strain>
    </source>
</reference>
<keyword evidence="5" id="KW-0472">Membrane</keyword>
<dbReference type="KEGG" id="cace:CACET_c03360"/>
<dbReference type="Proteomes" id="UP000035704">
    <property type="component" value="Chromosome"/>
</dbReference>
<evidence type="ECO:0000256" key="6">
    <source>
        <dbReference type="ARBA" id="ARBA00038076"/>
    </source>
</evidence>
<dbReference type="PANTHER" id="PTHR30572:SF4">
    <property type="entry name" value="ABC TRANSPORTER PERMEASE YTRF"/>
    <property type="match status" value="1"/>
</dbReference>